<dbReference type="PANTHER" id="PTHR33184">
    <property type="entry name" value="PROTEIN TAPETUM DETERMINANT 1-LIKE-RELATED"/>
    <property type="match status" value="1"/>
</dbReference>
<feature type="chain" id="PRO_5045744801" description="TPD1 protein homolog 1-like" evidence="2">
    <location>
        <begin position="30"/>
        <end position="137"/>
    </location>
</feature>
<feature type="signal peptide" evidence="2">
    <location>
        <begin position="1"/>
        <end position="29"/>
    </location>
</feature>
<proteinExistence type="predicted"/>
<accession>A0ABP0Z4Y0</accession>
<organism evidence="3 4">
    <name type="scientific">Citrullus colocynthis</name>
    <name type="common">colocynth</name>
    <dbReference type="NCBI Taxonomy" id="252529"/>
    <lineage>
        <taxon>Eukaryota</taxon>
        <taxon>Viridiplantae</taxon>
        <taxon>Streptophyta</taxon>
        <taxon>Embryophyta</taxon>
        <taxon>Tracheophyta</taxon>
        <taxon>Spermatophyta</taxon>
        <taxon>Magnoliopsida</taxon>
        <taxon>eudicotyledons</taxon>
        <taxon>Gunneridae</taxon>
        <taxon>Pentapetalae</taxon>
        <taxon>rosids</taxon>
        <taxon>fabids</taxon>
        <taxon>Cucurbitales</taxon>
        <taxon>Cucurbitaceae</taxon>
        <taxon>Benincaseae</taxon>
        <taxon>Citrullus</taxon>
    </lineage>
</organism>
<dbReference type="EMBL" id="OZ021741">
    <property type="protein sequence ID" value="CAK9326873.1"/>
    <property type="molecule type" value="Genomic_DNA"/>
</dbReference>
<name>A0ABP0Z4Y0_9ROSI</name>
<keyword evidence="4" id="KW-1185">Reference proteome</keyword>
<evidence type="ECO:0000313" key="3">
    <source>
        <dbReference type="EMBL" id="CAK9326873.1"/>
    </source>
</evidence>
<gene>
    <name evidence="3" type="ORF">CITCOLO1_LOCUS19236</name>
</gene>
<evidence type="ECO:0008006" key="5">
    <source>
        <dbReference type="Google" id="ProtNLM"/>
    </source>
</evidence>
<sequence length="137" mass="14953">MVKAAATSLFGASILFHLLLLASFHSIGGTLEEKCEKNSIAISQGEGGRQFNGIPTYIVEITNQCRNNCSIYDLHLKCGSFSSAKLINPRIFKRIAVDDCLINNGRPIPPGITLSFQYATNFQFPLSVSSLKCTNSH</sequence>
<dbReference type="PANTHER" id="PTHR33184:SF67">
    <property type="entry name" value="PROTEIN TAPETUM DETERMINANT 1"/>
    <property type="match status" value="1"/>
</dbReference>
<protein>
    <recommendedName>
        <fullName evidence="5">TPD1 protein homolog 1-like</fullName>
    </recommendedName>
</protein>
<dbReference type="Pfam" id="PF24068">
    <property type="entry name" value="TPD1_C"/>
    <property type="match status" value="1"/>
</dbReference>
<evidence type="ECO:0000313" key="4">
    <source>
        <dbReference type="Proteomes" id="UP001642487"/>
    </source>
</evidence>
<dbReference type="InterPro" id="IPR040361">
    <property type="entry name" value="TPD1"/>
</dbReference>
<keyword evidence="1 2" id="KW-0732">Signal</keyword>
<evidence type="ECO:0000256" key="2">
    <source>
        <dbReference type="SAM" id="SignalP"/>
    </source>
</evidence>
<evidence type="ECO:0000256" key="1">
    <source>
        <dbReference type="ARBA" id="ARBA00022729"/>
    </source>
</evidence>
<dbReference type="Proteomes" id="UP001642487">
    <property type="component" value="Chromosome 7"/>
</dbReference>
<reference evidence="3 4" key="1">
    <citation type="submission" date="2024-03" db="EMBL/GenBank/DDBJ databases">
        <authorList>
            <person name="Gkanogiannis A."/>
            <person name="Becerra Lopez-Lavalle L."/>
        </authorList>
    </citation>
    <scope>NUCLEOTIDE SEQUENCE [LARGE SCALE GENOMIC DNA]</scope>
</reference>